<dbReference type="OrthoDB" id="3197131at2"/>
<dbReference type="InterPro" id="IPR011006">
    <property type="entry name" value="CheY-like_superfamily"/>
</dbReference>
<comment type="subcellular location">
    <subcellularLocation>
        <location evidence="1">Cytoplasm</location>
    </subcellularLocation>
</comment>
<dbReference type="GO" id="GO:0005829">
    <property type="term" value="C:cytosol"/>
    <property type="evidence" value="ECO:0007669"/>
    <property type="project" value="TreeGrafter"/>
</dbReference>
<dbReference type="EMBL" id="SOEY01000007">
    <property type="protein sequence ID" value="TFB75855.1"/>
    <property type="molecule type" value="Genomic_DNA"/>
</dbReference>
<evidence type="ECO:0000259" key="10">
    <source>
        <dbReference type="PROSITE" id="PS51755"/>
    </source>
</evidence>
<dbReference type="SMART" id="SM00862">
    <property type="entry name" value="Trans_reg_C"/>
    <property type="match status" value="1"/>
</dbReference>
<dbReference type="PANTHER" id="PTHR48111:SF22">
    <property type="entry name" value="REGULATOR OF RPOS"/>
    <property type="match status" value="1"/>
</dbReference>
<dbReference type="SUPFAM" id="SSF52172">
    <property type="entry name" value="CheY-like"/>
    <property type="match status" value="1"/>
</dbReference>
<dbReference type="AlphaFoldDB" id="A0A4R8V456"/>
<dbReference type="InterPro" id="IPR039420">
    <property type="entry name" value="WalR-like"/>
</dbReference>
<dbReference type="Gene3D" id="6.10.250.690">
    <property type="match status" value="1"/>
</dbReference>
<keyword evidence="2 7" id="KW-0597">Phosphoprotein</keyword>
<organism evidence="11 12">
    <name type="scientific">Cryobacterium glaciale</name>
    <dbReference type="NCBI Taxonomy" id="1259145"/>
    <lineage>
        <taxon>Bacteria</taxon>
        <taxon>Bacillati</taxon>
        <taxon>Actinomycetota</taxon>
        <taxon>Actinomycetes</taxon>
        <taxon>Micrococcales</taxon>
        <taxon>Microbacteriaceae</taxon>
        <taxon>Cryobacterium</taxon>
    </lineage>
</organism>
<evidence type="ECO:0000256" key="7">
    <source>
        <dbReference type="PROSITE-ProRule" id="PRU00169"/>
    </source>
</evidence>
<feature type="DNA-binding region" description="OmpR/PhoB-type" evidence="8">
    <location>
        <begin position="130"/>
        <end position="223"/>
    </location>
</feature>
<evidence type="ECO:0000259" key="9">
    <source>
        <dbReference type="PROSITE" id="PS50110"/>
    </source>
</evidence>
<dbReference type="InterPro" id="IPR001789">
    <property type="entry name" value="Sig_transdc_resp-reg_receiver"/>
</dbReference>
<dbReference type="SMART" id="SM00448">
    <property type="entry name" value="REC"/>
    <property type="match status" value="1"/>
</dbReference>
<dbReference type="Pfam" id="PF00072">
    <property type="entry name" value="Response_reg"/>
    <property type="match status" value="1"/>
</dbReference>
<dbReference type="Proteomes" id="UP000298173">
    <property type="component" value="Unassembled WGS sequence"/>
</dbReference>
<dbReference type="Gene3D" id="1.10.10.10">
    <property type="entry name" value="Winged helix-like DNA-binding domain superfamily/Winged helix DNA-binding domain"/>
    <property type="match status" value="1"/>
</dbReference>
<evidence type="ECO:0000256" key="2">
    <source>
        <dbReference type="ARBA" id="ARBA00022553"/>
    </source>
</evidence>
<evidence type="ECO:0000256" key="8">
    <source>
        <dbReference type="PROSITE-ProRule" id="PRU01091"/>
    </source>
</evidence>
<keyword evidence="12" id="KW-1185">Reference proteome</keyword>
<comment type="caution">
    <text evidence="11">The sequence shown here is derived from an EMBL/GenBank/DDBJ whole genome shotgun (WGS) entry which is preliminary data.</text>
</comment>
<sequence length="224" mass="24659">MPAESTARARLLLIEDDAKLGPMIRDVLAEIYDVTLVADGADGLAAGLAGEFEVMVIDRRLPTLDGLGLVEALRRKLVTTPVLLLTALGTTGDKVAGLDIGANDYLVKPFEFAELFARLRAIRRVFTGEGRTVLVGGWEYYPDSRTIYSPYDGRILLTVKENELLKLLADAPQRTFSRQQILQTVFSAADTAGTVDTYVHYLRRKTDTDIVLTVRGEGYRLGQP</sequence>
<dbReference type="InterPro" id="IPR036388">
    <property type="entry name" value="WH-like_DNA-bd_sf"/>
</dbReference>
<protein>
    <submittedName>
        <fullName evidence="11">Response regulator transcription factor</fullName>
    </submittedName>
</protein>
<keyword evidence="6" id="KW-0804">Transcription</keyword>
<keyword evidence="5 8" id="KW-0238">DNA-binding</keyword>
<evidence type="ECO:0000256" key="1">
    <source>
        <dbReference type="ARBA" id="ARBA00004496"/>
    </source>
</evidence>
<proteinExistence type="predicted"/>
<evidence type="ECO:0000256" key="4">
    <source>
        <dbReference type="ARBA" id="ARBA00023015"/>
    </source>
</evidence>
<dbReference type="InterPro" id="IPR016032">
    <property type="entry name" value="Sig_transdc_resp-reg_C-effctor"/>
</dbReference>
<dbReference type="InterPro" id="IPR001867">
    <property type="entry name" value="OmpR/PhoB-type_DNA-bd"/>
</dbReference>
<dbReference type="Gene3D" id="3.40.50.2300">
    <property type="match status" value="1"/>
</dbReference>
<dbReference type="PROSITE" id="PS51755">
    <property type="entry name" value="OMPR_PHOB"/>
    <property type="match status" value="1"/>
</dbReference>
<evidence type="ECO:0000313" key="12">
    <source>
        <dbReference type="Proteomes" id="UP000298173"/>
    </source>
</evidence>
<reference evidence="11 12" key="1">
    <citation type="submission" date="2019-03" db="EMBL/GenBank/DDBJ databases">
        <title>Genomics of glacier-inhabiting Cryobacterium strains.</title>
        <authorList>
            <person name="Liu Q."/>
            <person name="Xin Y.-H."/>
        </authorList>
    </citation>
    <scope>NUCLEOTIDE SEQUENCE [LARGE SCALE GENOMIC DNA]</scope>
    <source>
        <strain evidence="11 12">HLT2-23</strain>
    </source>
</reference>
<evidence type="ECO:0000313" key="11">
    <source>
        <dbReference type="EMBL" id="TFB75855.1"/>
    </source>
</evidence>
<dbReference type="PANTHER" id="PTHR48111">
    <property type="entry name" value="REGULATOR OF RPOS"/>
    <property type="match status" value="1"/>
</dbReference>
<name>A0A4R8V456_9MICO</name>
<feature type="domain" description="OmpR/PhoB-type" evidence="10">
    <location>
        <begin position="130"/>
        <end position="223"/>
    </location>
</feature>
<keyword evidence="4" id="KW-0805">Transcription regulation</keyword>
<dbReference type="GO" id="GO:0000976">
    <property type="term" value="F:transcription cis-regulatory region binding"/>
    <property type="evidence" value="ECO:0007669"/>
    <property type="project" value="TreeGrafter"/>
</dbReference>
<dbReference type="RefSeq" id="WP_134501752.1">
    <property type="nucleotide sequence ID" value="NZ_SOEY01000007.1"/>
</dbReference>
<dbReference type="PROSITE" id="PS50110">
    <property type="entry name" value="RESPONSE_REGULATORY"/>
    <property type="match status" value="1"/>
</dbReference>
<evidence type="ECO:0000256" key="6">
    <source>
        <dbReference type="ARBA" id="ARBA00023163"/>
    </source>
</evidence>
<feature type="domain" description="Response regulatory" evidence="9">
    <location>
        <begin position="10"/>
        <end position="123"/>
    </location>
</feature>
<keyword evidence="3" id="KW-0902">Two-component regulatory system</keyword>
<dbReference type="Pfam" id="PF00486">
    <property type="entry name" value="Trans_reg_C"/>
    <property type="match status" value="1"/>
</dbReference>
<feature type="modified residue" description="4-aspartylphosphate" evidence="7">
    <location>
        <position position="58"/>
    </location>
</feature>
<dbReference type="GO" id="GO:0000156">
    <property type="term" value="F:phosphorelay response regulator activity"/>
    <property type="evidence" value="ECO:0007669"/>
    <property type="project" value="TreeGrafter"/>
</dbReference>
<evidence type="ECO:0000256" key="3">
    <source>
        <dbReference type="ARBA" id="ARBA00023012"/>
    </source>
</evidence>
<accession>A0A4R8V456</accession>
<dbReference type="SUPFAM" id="SSF46894">
    <property type="entry name" value="C-terminal effector domain of the bipartite response regulators"/>
    <property type="match status" value="1"/>
</dbReference>
<dbReference type="CDD" id="cd00383">
    <property type="entry name" value="trans_reg_C"/>
    <property type="match status" value="1"/>
</dbReference>
<evidence type="ECO:0000256" key="5">
    <source>
        <dbReference type="ARBA" id="ARBA00023125"/>
    </source>
</evidence>
<dbReference type="GO" id="GO:0006355">
    <property type="term" value="P:regulation of DNA-templated transcription"/>
    <property type="evidence" value="ECO:0007669"/>
    <property type="project" value="InterPro"/>
</dbReference>
<gene>
    <name evidence="11" type="ORF">E3O06_04235</name>
</gene>
<dbReference type="GO" id="GO:0032993">
    <property type="term" value="C:protein-DNA complex"/>
    <property type="evidence" value="ECO:0007669"/>
    <property type="project" value="TreeGrafter"/>
</dbReference>